<dbReference type="Gene3D" id="3.40.50.2000">
    <property type="entry name" value="Glycogen Phosphorylase B"/>
    <property type="match status" value="1"/>
</dbReference>
<evidence type="ECO:0000313" key="4">
    <source>
        <dbReference type="EMBL" id="AAY87260.1"/>
    </source>
</evidence>
<evidence type="ECO:0000256" key="2">
    <source>
        <dbReference type="ARBA" id="ARBA00022803"/>
    </source>
</evidence>
<dbReference type="Pfam" id="PF13431">
    <property type="entry name" value="TPR_17"/>
    <property type="match status" value="1"/>
</dbReference>
<dbReference type="Pfam" id="PF13181">
    <property type="entry name" value="TPR_8"/>
    <property type="match status" value="1"/>
</dbReference>
<dbReference type="PROSITE" id="PS50293">
    <property type="entry name" value="TPR_REGION"/>
    <property type="match status" value="1"/>
</dbReference>
<feature type="repeat" description="TPR" evidence="3">
    <location>
        <begin position="144"/>
        <end position="177"/>
    </location>
</feature>
<accession>Q4JMQ3</accession>
<dbReference type="AlphaFoldDB" id="Q4JMQ3"/>
<dbReference type="SMART" id="SM00028">
    <property type="entry name" value="TPR"/>
    <property type="match status" value="3"/>
</dbReference>
<dbReference type="PANTHER" id="PTHR44943:SF8">
    <property type="entry name" value="TPR REPEAT-CONTAINING PROTEIN MJ0263"/>
    <property type="match status" value="1"/>
</dbReference>
<dbReference type="PROSITE" id="PS50005">
    <property type="entry name" value="TPR"/>
    <property type="match status" value="2"/>
</dbReference>
<protein>
    <submittedName>
        <fullName evidence="4">Predicted TPR domain protein</fullName>
    </submittedName>
</protein>
<evidence type="ECO:0000256" key="1">
    <source>
        <dbReference type="ARBA" id="ARBA00022737"/>
    </source>
</evidence>
<organism evidence="4">
    <name type="scientific">uncultured bacterium BAC17H8</name>
    <dbReference type="NCBI Taxonomy" id="332980"/>
    <lineage>
        <taxon>Bacteria</taxon>
        <taxon>environmental samples</taxon>
    </lineage>
</organism>
<dbReference type="PANTHER" id="PTHR44943">
    <property type="entry name" value="CELLULOSE SYNTHASE OPERON PROTEIN C"/>
    <property type="match status" value="1"/>
</dbReference>
<dbReference type="InterPro" id="IPR019734">
    <property type="entry name" value="TPR_rpt"/>
</dbReference>
<dbReference type="SUPFAM" id="SSF53756">
    <property type="entry name" value="UDP-Glycosyltransferase/glycogen phosphorylase"/>
    <property type="match status" value="1"/>
</dbReference>
<reference evidence="4" key="1">
    <citation type="journal article" date="2005" name="PLoS Biol.">
        <title>New insights into metabolic properties of marine bacteria encoding proteorhodopsins.</title>
        <authorList>
            <person name="Sabehi G."/>
            <person name="Loy A."/>
            <person name="Jung K.H."/>
            <person name="Partha R."/>
            <person name="Spudich J.L."/>
            <person name="Isaacson T."/>
            <person name="Hirschberg J."/>
            <person name="Wagner M."/>
            <person name="Beja O."/>
        </authorList>
    </citation>
    <scope>NUCLEOTIDE SEQUENCE</scope>
</reference>
<feature type="repeat" description="TPR" evidence="3">
    <location>
        <begin position="76"/>
        <end position="109"/>
    </location>
</feature>
<dbReference type="EMBL" id="DQ068068">
    <property type="protein sequence ID" value="AAY87260.1"/>
    <property type="molecule type" value="Genomic_DNA"/>
</dbReference>
<keyword evidence="2 3" id="KW-0802">TPR repeat</keyword>
<dbReference type="InterPro" id="IPR011990">
    <property type="entry name" value="TPR-like_helical_dom_sf"/>
</dbReference>
<evidence type="ECO:0000256" key="3">
    <source>
        <dbReference type="PROSITE-ProRule" id="PRU00339"/>
    </source>
</evidence>
<dbReference type="InterPro" id="IPR051685">
    <property type="entry name" value="Ycf3/AcsC/BcsC/TPR_MFPF"/>
</dbReference>
<sequence>MTCHEGLENYPNNPRLKELAKRLSKPQISSQQVDGGKADPLPMEIITKLQDLRDKNEANLLLKKCFELVEKYNKSALLWHFVGCAHLTKGQSIQAEAAFRKVIELDPTNFAAHTNLGNALKDLERFKEAEEMHKIARNLNPLIASPQINLGSVYEELARYEDSFECFSKAVSLDPECSLAKYNLGAANLRVKNFVEGWRLRETRWLGGASIEGCDPIKTSKPLWDGSSVDRLYVWSEQGIGDEVMFASCFDDLTEKCNQLIVACSPRLRTLFQRSFQNKIEFVDREKGLCDEDFDFQVPAQTATGLVRQNLEDFNLAAPAYLNPDPIVVENVRQSLERMSDGRPIIGLSWLSKNDRFGKKRSISLSELVSAIPKDYMLVNLQYGDVKDDLRTVQKKLKRSVATFDDIDNWKDLDLFAGLIQACDKVVSIDNSTVHFAGALDKECHVLLPISTDWRWGLQNETSSYWYNSLVLHRQLALNDWSGAITSLTSTLGKNSPSVH</sequence>
<dbReference type="Gene3D" id="1.25.40.10">
    <property type="entry name" value="Tetratricopeptide repeat domain"/>
    <property type="match status" value="1"/>
</dbReference>
<name>Q4JMQ3_9BACT</name>
<keyword evidence="1" id="KW-0677">Repeat</keyword>
<proteinExistence type="predicted"/>
<dbReference type="SUPFAM" id="SSF48452">
    <property type="entry name" value="TPR-like"/>
    <property type="match status" value="1"/>
</dbReference>